<protein>
    <submittedName>
        <fullName evidence="2">Uncharacterized protein</fullName>
    </submittedName>
</protein>
<dbReference type="HOGENOM" id="CLU_347473_0_0_1"/>
<name>Q0CYE7_ASPTN</name>
<sequence length="832" mass="94386">MDTSMHERLEKTKGIQYSSIRERLEVIDFYRNAKEYDLVTKTLKPLSLKQVAEKFYIQVACLKRWLKDEEKLREQASNWRTTSCPLHLLQFGRRQLIDTGVITMDDWNKLAKLDHPIPFVGIESGLPMRIYSFEDAYRFLGIEGESSHPGHPNEPTSHIPSESVPFDVDSPQSYLGGSRYSQAELSVADISRRLYPLIPSLERRAGAHHTIWAYKSSELYGKLNAEASASDYDCLKQCVSLVCHCLSQASNLLHSAMPVRVGFDYNEPHTNAPPQWATVLSFLDGRQVILPLSLDLRGPRSINGANTDRLLLQGWTIDYAALRWKRSRKSTRVPKFFYQELTKVLSDFKDSAVLHITDVDMLFLTKSTEVKWRPRRFATAWTLYDTILHASSSRKYPIARVRGLYTSLSILLDEVYACASQVKFAENFRLQPFQLLRPGEFTIISGAGCSSDIDEFLNTLLAYNSPETSDPEEDQMANEPLDIEMEDLFDENLDGDLDPHCDEFADGEACESGLTEIGESPGTYHMALDSNIPNQSLNATKGNRKDLNRLIMCHLRLMATEVDGKPMCGWKSCPLPRSPRSKYCKYHSEGLTQILLKHAGQGQQIQPSKPGVQWELRPTAEHKVALKLLKGYLVDSPHENWIIDCEFITVKGNGSTPIQLSIRQMNGSSLLETTVDYGISLPRMLEKVQQISKYPLGPMVSRVYGSSHTHGMKPSEIRKHFLDVLGYSPKRVQLFSWFATHDWKCFHKLLTGSDEFLPPTEPDLEQPGQNFNPVNIGYLLRSMLPPGFCMKLEVVHSILLESRGQEQNFQYHNASHDTLAVSDIVKAMTELV</sequence>
<dbReference type="OrthoDB" id="4479638at2759"/>
<evidence type="ECO:0000313" key="2">
    <source>
        <dbReference type="EMBL" id="EAU38044.1"/>
    </source>
</evidence>
<gene>
    <name evidence="2" type="ORF">ATEG_01287</name>
</gene>
<feature type="region of interest" description="Disordered" evidence="1">
    <location>
        <begin position="144"/>
        <end position="164"/>
    </location>
</feature>
<reference evidence="3" key="1">
    <citation type="submission" date="2005-09" db="EMBL/GenBank/DDBJ databases">
        <title>Annotation of the Aspergillus terreus NIH2624 genome.</title>
        <authorList>
            <person name="Birren B.W."/>
            <person name="Lander E.S."/>
            <person name="Galagan J.E."/>
            <person name="Nusbaum C."/>
            <person name="Devon K."/>
            <person name="Henn M."/>
            <person name="Ma L.-J."/>
            <person name="Jaffe D.B."/>
            <person name="Butler J."/>
            <person name="Alvarez P."/>
            <person name="Gnerre S."/>
            <person name="Grabherr M."/>
            <person name="Kleber M."/>
            <person name="Mauceli E.W."/>
            <person name="Brockman W."/>
            <person name="Rounsley S."/>
            <person name="Young S.K."/>
            <person name="LaButti K."/>
            <person name="Pushparaj V."/>
            <person name="DeCaprio D."/>
            <person name="Crawford M."/>
            <person name="Koehrsen M."/>
            <person name="Engels R."/>
            <person name="Montgomery P."/>
            <person name="Pearson M."/>
            <person name="Howarth C."/>
            <person name="Larson L."/>
            <person name="Luoma S."/>
            <person name="White J."/>
            <person name="Alvarado L."/>
            <person name="Kodira C.D."/>
            <person name="Zeng Q."/>
            <person name="Oleary S."/>
            <person name="Yandava C."/>
            <person name="Denning D.W."/>
            <person name="Nierman W.C."/>
            <person name="Milne T."/>
            <person name="Madden K."/>
        </authorList>
    </citation>
    <scope>NUCLEOTIDE SEQUENCE [LARGE SCALE GENOMIC DNA]</scope>
    <source>
        <strain evidence="3">NIH 2624 / FGSC A1156</strain>
    </source>
</reference>
<accession>Q0CYE7</accession>
<dbReference type="Proteomes" id="UP000007963">
    <property type="component" value="Unassembled WGS sequence"/>
</dbReference>
<dbReference type="VEuPathDB" id="FungiDB:ATEG_01287"/>
<organism evidence="2 3">
    <name type="scientific">Aspergillus terreus (strain NIH 2624 / FGSC A1156)</name>
    <dbReference type="NCBI Taxonomy" id="341663"/>
    <lineage>
        <taxon>Eukaryota</taxon>
        <taxon>Fungi</taxon>
        <taxon>Dikarya</taxon>
        <taxon>Ascomycota</taxon>
        <taxon>Pezizomycotina</taxon>
        <taxon>Eurotiomycetes</taxon>
        <taxon>Eurotiomycetidae</taxon>
        <taxon>Eurotiales</taxon>
        <taxon>Aspergillaceae</taxon>
        <taxon>Aspergillus</taxon>
        <taxon>Aspergillus subgen. Circumdati</taxon>
    </lineage>
</organism>
<dbReference type="AlphaFoldDB" id="Q0CYE7"/>
<dbReference type="STRING" id="341663.Q0CYE7"/>
<dbReference type="EMBL" id="CH476595">
    <property type="protein sequence ID" value="EAU38044.1"/>
    <property type="molecule type" value="Genomic_DNA"/>
</dbReference>
<dbReference type="GeneID" id="4316035"/>
<dbReference type="RefSeq" id="XP_001208652.1">
    <property type="nucleotide sequence ID" value="XM_001208652.1"/>
</dbReference>
<evidence type="ECO:0000313" key="3">
    <source>
        <dbReference type="Proteomes" id="UP000007963"/>
    </source>
</evidence>
<proteinExistence type="predicted"/>
<evidence type="ECO:0000256" key="1">
    <source>
        <dbReference type="SAM" id="MobiDB-lite"/>
    </source>
</evidence>